<gene>
    <name evidence="5" type="ORF">PPRIM_AZ9-3.1.T0090245</name>
</gene>
<dbReference type="GO" id="GO:0004672">
    <property type="term" value="F:protein kinase activity"/>
    <property type="evidence" value="ECO:0007669"/>
    <property type="project" value="InterPro"/>
</dbReference>
<keyword evidence="2" id="KW-0067">ATP-binding</keyword>
<protein>
    <recommendedName>
        <fullName evidence="4">Protein kinase domain-containing protein</fullName>
    </recommendedName>
</protein>
<keyword evidence="6" id="KW-1185">Reference proteome</keyword>
<dbReference type="AlphaFoldDB" id="A0A8S1JUF1"/>
<name>A0A8S1JUF1_PARPR</name>
<dbReference type="Proteomes" id="UP000688137">
    <property type="component" value="Unassembled WGS sequence"/>
</dbReference>
<keyword evidence="3" id="KW-0812">Transmembrane</keyword>
<proteinExistence type="predicted"/>
<feature type="transmembrane region" description="Helical" evidence="3">
    <location>
        <begin position="30"/>
        <end position="49"/>
    </location>
</feature>
<reference evidence="5" key="1">
    <citation type="submission" date="2021-01" db="EMBL/GenBank/DDBJ databases">
        <authorList>
            <consortium name="Genoscope - CEA"/>
            <person name="William W."/>
        </authorList>
    </citation>
    <scope>NUCLEOTIDE SEQUENCE</scope>
</reference>
<organism evidence="5 6">
    <name type="scientific">Paramecium primaurelia</name>
    <dbReference type="NCBI Taxonomy" id="5886"/>
    <lineage>
        <taxon>Eukaryota</taxon>
        <taxon>Sar</taxon>
        <taxon>Alveolata</taxon>
        <taxon>Ciliophora</taxon>
        <taxon>Intramacronucleata</taxon>
        <taxon>Oligohymenophorea</taxon>
        <taxon>Peniculida</taxon>
        <taxon>Parameciidae</taxon>
        <taxon>Paramecium</taxon>
    </lineage>
</organism>
<evidence type="ECO:0000313" key="5">
    <source>
        <dbReference type="EMBL" id="CAD8045219.1"/>
    </source>
</evidence>
<dbReference type="PANTHER" id="PTHR45832:SF22">
    <property type="entry name" value="SERINE_THREONINE-PROTEIN KINASE SAMKA-RELATED"/>
    <property type="match status" value="1"/>
</dbReference>
<evidence type="ECO:0000256" key="3">
    <source>
        <dbReference type="SAM" id="Phobius"/>
    </source>
</evidence>
<keyword evidence="3" id="KW-0472">Membrane</keyword>
<dbReference type="EMBL" id="CAJJDM010000006">
    <property type="protein sequence ID" value="CAD8045219.1"/>
    <property type="molecule type" value="Genomic_DNA"/>
</dbReference>
<keyword evidence="3" id="KW-1133">Transmembrane helix</keyword>
<feature type="domain" description="Protein kinase" evidence="4">
    <location>
        <begin position="1"/>
        <end position="156"/>
    </location>
</feature>
<dbReference type="Pfam" id="PF00069">
    <property type="entry name" value="Pkinase"/>
    <property type="match status" value="1"/>
</dbReference>
<evidence type="ECO:0000256" key="2">
    <source>
        <dbReference type="ARBA" id="ARBA00022840"/>
    </source>
</evidence>
<evidence type="ECO:0000256" key="1">
    <source>
        <dbReference type="ARBA" id="ARBA00022741"/>
    </source>
</evidence>
<keyword evidence="1" id="KW-0547">Nucleotide-binding</keyword>
<dbReference type="GO" id="GO:0005524">
    <property type="term" value="F:ATP binding"/>
    <property type="evidence" value="ECO:0007669"/>
    <property type="project" value="UniProtKB-KW"/>
</dbReference>
<dbReference type="InterPro" id="IPR051931">
    <property type="entry name" value="PAK3-like"/>
</dbReference>
<comment type="caution">
    <text evidence="5">The sequence shown here is derived from an EMBL/GenBank/DDBJ whole genome shotgun (WGS) entry which is preliminary data.</text>
</comment>
<dbReference type="PANTHER" id="PTHR45832">
    <property type="entry name" value="SERINE/THREONINE-PROTEIN KINASE SAMKA-RELATED-RELATED"/>
    <property type="match status" value="1"/>
</dbReference>
<accession>A0A8S1JUF1</accession>
<evidence type="ECO:0000313" key="6">
    <source>
        <dbReference type="Proteomes" id="UP000688137"/>
    </source>
</evidence>
<sequence>MIVDYHNCLQLKSIFDGKVSYNNLVKMFNSVKHIQIAISKYILIIIYFYKFQALYQDFMLELEVLNLQNKNMISISQYFIKNDKFYIIFEHLEGRSLKEIMNSQYKMKKEEIIVALQQLLSLLILLHRKGFVCRDIYQDNIIIQLNLDKLKKQLKF</sequence>
<dbReference type="PROSITE" id="PS50011">
    <property type="entry name" value="PROTEIN_KINASE_DOM"/>
    <property type="match status" value="1"/>
</dbReference>
<evidence type="ECO:0000259" key="4">
    <source>
        <dbReference type="PROSITE" id="PS50011"/>
    </source>
</evidence>
<dbReference type="InterPro" id="IPR000719">
    <property type="entry name" value="Prot_kinase_dom"/>
</dbReference>